<dbReference type="Proteomes" id="UP000030019">
    <property type="component" value="Unassembled WGS sequence"/>
</dbReference>
<dbReference type="AlphaFoldDB" id="A0A0A0DIU4"/>
<proteinExistence type="predicted"/>
<name>A0A0A0DIU4_9STRE</name>
<protein>
    <submittedName>
        <fullName evidence="1">Uncharacterized protein</fullName>
    </submittedName>
</protein>
<keyword evidence="2" id="KW-1185">Reference proteome</keyword>
<sequence>MDERQIERLKTKNASFKKGTKPYETSIQKMNFSIFENSNKRSSARMF</sequence>
<accession>A0A0A0DIU4</accession>
<gene>
    <name evidence="1" type="ORF">SSIN_1372</name>
</gene>
<dbReference type="EMBL" id="JPEN01000074">
    <property type="protein sequence ID" value="KGM36857.1"/>
    <property type="molecule type" value="Genomic_DNA"/>
</dbReference>
<organism evidence="1 2">
    <name type="scientific">Streptococcus sinensis</name>
    <dbReference type="NCBI Taxonomy" id="176090"/>
    <lineage>
        <taxon>Bacteria</taxon>
        <taxon>Bacillati</taxon>
        <taxon>Bacillota</taxon>
        <taxon>Bacilli</taxon>
        <taxon>Lactobacillales</taxon>
        <taxon>Streptococcaceae</taxon>
        <taxon>Streptococcus</taxon>
    </lineage>
</organism>
<reference evidence="1 2" key="1">
    <citation type="submission" date="2014-06" db="EMBL/GenBank/DDBJ databases">
        <authorList>
            <person name="Teng J.L."/>
            <person name="Huang Y."/>
            <person name="Tse H."/>
            <person name="Lau S.K."/>
            <person name="Woo P.C."/>
        </authorList>
    </citation>
    <scope>NUCLEOTIDE SEQUENCE [LARGE SCALE GENOMIC DNA]</scope>
    <source>
        <strain evidence="1 2">HKU4</strain>
    </source>
</reference>
<dbReference type="PATRIC" id="fig|176090.4.peg.1334"/>
<comment type="caution">
    <text evidence="1">The sequence shown here is derived from an EMBL/GenBank/DDBJ whole genome shotgun (WGS) entry which is preliminary data.</text>
</comment>
<evidence type="ECO:0000313" key="1">
    <source>
        <dbReference type="EMBL" id="KGM36857.1"/>
    </source>
</evidence>
<evidence type="ECO:0000313" key="2">
    <source>
        <dbReference type="Proteomes" id="UP000030019"/>
    </source>
</evidence>